<dbReference type="AlphaFoldDB" id="A0A4S2LAT8"/>
<feature type="domain" description="Homeobox" evidence="8">
    <location>
        <begin position="299"/>
        <end position="362"/>
    </location>
</feature>
<dbReference type="PROSITE" id="PS00027">
    <property type="entry name" value="HOMEOBOX_1"/>
    <property type="match status" value="1"/>
</dbReference>
<feature type="compositionally biased region" description="Basic and acidic residues" evidence="7">
    <location>
        <begin position="81"/>
        <end position="101"/>
    </location>
</feature>
<dbReference type="PROSITE" id="PS50071">
    <property type="entry name" value="HOMEOBOX_2"/>
    <property type="match status" value="1"/>
</dbReference>
<dbReference type="InterPro" id="IPR017970">
    <property type="entry name" value="Homeobox_CS"/>
</dbReference>
<dbReference type="FunFam" id="1.10.10.60:FF:000003">
    <property type="entry name" value="Iroquois-class homeobox protein IRX"/>
    <property type="match status" value="1"/>
</dbReference>
<dbReference type="STRING" id="147828.A0A4S2LAT8"/>
<dbReference type="Gene3D" id="1.10.10.60">
    <property type="entry name" value="Homeodomain-like"/>
    <property type="match status" value="1"/>
</dbReference>
<gene>
    <name evidence="9" type="ORF">CRM22_008659</name>
</gene>
<evidence type="ECO:0000313" key="9">
    <source>
        <dbReference type="EMBL" id="TGZ60200.1"/>
    </source>
</evidence>
<dbReference type="SUPFAM" id="SSF46689">
    <property type="entry name" value="Homeodomain-like"/>
    <property type="match status" value="1"/>
</dbReference>
<dbReference type="SMART" id="SM00389">
    <property type="entry name" value="HOX"/>
    <property type="match status" value="1"/>
</dbReference>
<feature type="compositionally biased region" description="Polar residues" evidence="7">
    <location>
        <begin position="34"/>
        <end position="52"/>
    </location>
</feature>
<keyword evidence="3 6" id="KW-0238">DNA-binding</keyword>
<comment type="similarity">
    <text evidence="2">Belongs to the TALE/IRO homeobox family.</text>
</comment>
<evidence type="ECO:0000256" key="4">
    <source>
        <dbReference type="ARBA" id="ARBA00023155"/>
    </source>
</evidence>
<evidence type="ECO:0000256" key="5">
    <source>
        <dbReference type="ARBA" id="ARBA00023242"/>
    </source>
</evidence>
<protein>
    <recommendedName>
        <fullName evidence="8">Homeobox domain-containing protein</fullName>
    </recommendedName>
</protein>
<comment type="caution">
    <text evidence="9">The sequence shown here is derived from an EMBL/GenBank/DDBJ whole genome shotgun (WGS) entry which is preliminary data.</text>
</comment>
<feature type="compositionally biased region" description="Acidic residues" evidence="7">
    <location>
        <begin position="376"/>
        <end position="391"/>
    </location>
</feature>
<comment type="subcellular location">
    <subcellularLocation>
        <location evidence="1 6">Nucleus</location>
    </subcellularLocation>
</comment>
<dbReference type="Proteomes" id="UP000308267">
    <property type="component" value="Unassembled WGS sequence"/>
</dbReference>
<feature type="compositionally biased region" description="Basic and acidic residues" evidence="7">
    <location>
        <begin position="53"/>
        <end position="72"/>
    </location>
</feature>
<feature type="region of interest" description="Disordered" evidence="7">
    <location>
        <begin position="655"/>
        <end position="710"/>
    </location>
</feature>
<dbReference type="GO" id="GO:0005634">
    <property type="term" value="C:nucleus"/>
    <property type="evidence" value="ECO:0007669"/>
    <property type="project" value="UniProtKB-SubCell"/>
</dbReference>
<feature type="region of interest" description="Disordered" evidence="7">
    <location>
        <begin position="583"/>
        <end position="608"/>
    </location>
</feature>
<dbReference type="CDD" id="cd00086">
    <property type="entry name" value="homeodomain"/>
    <property type="match status" value="1"/>
</dbReference>
<dbReference type="EMBL" id="SJOL01008492">
    <property type="protein sequence ID" value="TGZ60200.1"/>
    <property type="molecule type" value="Genomic_DNA"/>
</dbReference>
<dbReference type="PANTHER" id="PTHR11211">
    <property type="entry name" value="IROQUOIS-CLASS HOMEODOMAIN PROTEIN IRX"/>
    <property type="match status" value="1"/>
</dbReference>
<dbReference type="InterPro" id="IPR008422">
    <property type="entry name" value="KN_HD"/>
</dbReference>
<evidence type="ECO:0000256" key="2">
    <source>
        <dbReference type="ARBA" id="ARBA00008446"/>
    </source>
</evidence>
<proteinExistence type="inferred from homology"/>
<keyword evidence="4 6" id="KW-0371">Homeobox</keyword>
<dbReference type="InterPro" id="IPR009057">
    <property type="entry name" value="Homeodomain-like_sf"/>
</dbReference>
<dbReference type="GO" id="GO:0000978">
    <property type="term" value="F:RNA polymerase II cis-regulatory region sequence-specific DNA binding"/>
    <property type="evidence" value="ECO:0007669"/>
    <property type="project" value="TreeGrafter"/>
</dbReference>
<evidence type="ECO:0000256" key="7">
    <source>
        <dbReference type="SAM" id="MobiDB-lite"/>
    </source>
</evidence>
<evidence type="ECO:0000256" key="1">
    <source>
        <dbReference type="ARBA" id="ARBA00004123"/>
    </source>
</evidence>
<organism evidence="9 10">
    <name type="scientific">Opisthorchis felineus</name>
    <dbReference type="NCBI Taxonomy" id="147828"/>
    <lineage>
        <taxon>Eukaryota</taxon>
        <taxon>Metazoa</taxon>
        <taxon>Spiralia</taxon>
        <taxon>Lophotrochozoa</taxon>
        <taxon>Platyhelminthes</taxon>
        <taxon>Trematoda</taxon>
        <taxon>Digenea</taxon>
        <taxon>Opisthorchiida</taxon>
        <taxon>Opisthorchiata</taxon>
        <taxon>Opisthorchiidae</taxon>
        <taxon>Opisthorchis</taxon>
    </lineage>
</organism>
<evidence type="ECO:0000256" key="3">
    <source>
        <dbReference type="ARBA" id="ARBA00023125"/>
    </source>
</evidence>
<reference evidence="9 10" key="1">
    <citation type="journal article" date="2019" name="BMC Genomics">
        <title>New insights from Opisthorchis felineus genome: update on genomics of the epidemiologically important liver flukes.</title>
        <authorList>
            <person name="Ershov N.I."/>
            <person name="Mordvinov V.A."/>
            <person name="Prokhortchouk E.B."/>
            <person name="Pakharukova M.Y."/>
            <person name="Gunbin K.V."/>
            <person name="Ustyantsev K."/>
            <person name="Genaev M.A."/>
            <person name="Blinov A.G."/>
            <person name="Mazur A."/>
            <person name="Boulygina E."/>
            <person name="Tsygankova S."/>
            <person name="Khrameeva E."/>
            <person name="Chekanov N."/>
            <person name="Fan G."/>
            <person name="Xiao A."/>
            <person name="Zhang H."/>
            <person name="Xu X."/>
            <person name="Yang H."/>
            <person name="Solovyev V."/>
            <person name="Lee S.M."/>
            <person name="Liu X."/>
            <person name="Afonnikov D.A."/>
            <person name="Skryabin K.G."/>
        </authorList>
    </citation>
    <scope>NUCLEOTIDE SEQUENCE [LARGE SCALE GENOMIC DNA]</scope>
    <source>
        <strain evidence="9">AK-0245</strain>
        <tissue evidence="9">Whole organism</tissue>
    </source>
</reference>
<keyword evidence="10" id="KW-1185">Reference proteome</keyword>
<dbReference type="GO" id="GO:0048468">
    <property type="term" value="P:cell development"/>
    <property type="evidence" value="ECO:0007669"/>
    <property type="project" value="TreeGrafter"/>
</dbReference>
<dbReference type="Pfam" id="PF05920">
    <property type="entry name" value="Homeobox_KN"/>
    <property type="match status" value="1"/>
</dbReference>
<feature type="DNA-binding region" description="Homeobox" evidence="6">
    <location>
        <begin position="301"/>
        <end position="363"/>
    </location>
</feature>
<evidence type="ECO:0000313" key="10">
    <source>
        <dbReference type="Proteomes" id="UP000308267"/>
    </source>
</evidence>
<keyword evidence="5 6" id="KW-0539">Nucleus</keyword>
<dbReference type="GO" id="GO:0000981">
    <property type="term" value="F:DNA-binding transcription factor activity, RNA polymerase II-specific"/>
    <property type="evidence" value="ECO:0007669"/>
    <property type="project" value="InterPro"/>
</dbReference>
<feature type="region of interest" description="Disordered" evidence="7">
    <location>
        <begin position="366"/>
        <end position="391"/>
    </location>
</feature>
<feature type="region of interest" description="Disordered" evidence="7">
    <location>
        <begin position="1"/>
        <end position="114"/>
    </location>
</feature>
<accession>A0A4S2LAT8</accession>
<feature type="compositionally biased region" description="Basic and acidic residues" evidence="7">
    <location>
        <begin position="668"/>
        <end position="679"/>
    </location>
</feature>
<sequence>MDALTPPQLSEKTAPIRMERSSPKFSIAFAAENLAQSQPSTPSSAHTSPRSSVSREDVFERSPLRPKYEKIPKFFSPRTPNSDRKSLAVSRELAEKHDRSSSDGVRGTPSSRLLGIGNDTSCATHPQSTQNALQSSHFSTNTISEAVPGCSPPRLTPHLHPTVFAPPLNGVPLSLGMDARSTLAALSAAYTSLIRGSTVNTTDRITPNILHTKRPPSHPPFPIAHMNFQPPTVSPLSQKSGLDWRPTNMTNQEALPNAVSNLLSENLDSWQQFQQAAYANNLDPNLLALCGGTGCAFELSGNSRRKNATRETTSMLKAWLNEHRKNPYPTKGEKIMLAIVTKMSLTQVSTWFANARRRLKKESKMTWGVRTTAPDSDPDEDSNIDDDDPVDAGELEQLSRITNRTFVRNVHAAEKRTMNESGLNAPAFAKHKSFNNNVNVTSEEHHGINLSSCFSGQLNEEPPSKRQMKETKLESKSNVECRFNNLNSGPAQQHKIWSLVDLAHDRRAYVSEGKSTTANSPIDNTLHPWLNHHLTPERWLAALCCDRSSEAIQWISTGSHGNGSYPTSEKTKMDGHHTSVIRLGRKQGPDESPNIKDNAPSLSPDPLSQATIRDNPFLSPSALAAFYLYMQQNHSLLHSHTGPDSIHHYPNLRQKTELSSDPGGPFRTESEVATEKYRSPDQTSIRTATVKRDSQWPIPTAAHQTSSSVK</sequence>
<dbReference type="InterPro" id="IPR001356">
    <property type="entry name" value="HD"/>
</dbReference>
<dbReference type="PANTHER" id="PTHR11211:SF40">
    <property type="entry name" value="MIRROR, ISOFORM C"/>
    <property type="match status" value="1"/>
</dbReference>
<evidence type="ECO:0000256" key="6">
    <source>
        <dbReference type="PROSITE-ProRule" id="PRU00108"/>
    </source>
</evidence>
<evidence type="ECO:0000259" key="8">
    <source>
        <dbReference type="PROSITE" id="PS50071"/>
    </source>
</evidence>
<name>A0A4S2LAT8_OPIFE</name>
<dbReference type="OrthoDB" id="5399138at2759"/>
<dbReference type="GO" id="GO:0030182">
    <property type="term" value="P:neuron differentiation"/>
    <property type="evidence" value="ECO:0007669"/>
    <property type="project" value="TreeGrafter"/>
</dbReference>